<accession>A0A1D6F345</accession>
<name>A0A1D6F345_MAIZE</name>
<feature type="non-terminal residue" evidence="1">
    <location>
        <position position="1"/>
    </location>
</feature>
<reference evidence="1" key="1">
    <citation type="submission" date="2015-12" db="EMBL/GenBank/DDBJ databases">
        <title>Update maize B73 reference genome by single molecule sequencing technologies.</title>
        <authorList>
            <consortium name="Maize Genome Sequencing Project"/>
            <person name="Ware D."/>
        </authorList>
    </citation>
    <scope>NUCLEOTIDE SEQUENCE [LARGE SCALE GENOMIC DNA]</scope>
    <source>
        <tissue evidence="1">Seedling</tissue>
    </source>
</reference>
<organism evidence="1">
    <name type="scientific">Zea mays</name>
    <name type="common">Maize</name>
    <dbReference type="NCBI Taxonomy" id="4577"/>
    <lineage>
        <taxon>Eukaryota</taxon>
        <taxon>Viridiplantae</taxon>
        <taxon>Streptophyta</taxon>
        <taxon>Embryophyta</taxon>
        <taxon>Tracheophyta</taxon>
        <taxon>Spermatophyta</taxon>
        <taxon>Magnoliopsida</taxon>
        <taxon>Liliopsida</taxon>
        <taxon>Poales</taxon>
        <taxon>Poaceae</taxon>
        <taxon>PACMAD clade</taxon>
        <taxon>Panicoideae</taxon>
        <taxon>Andropogonodae</taxon>
        <taxon>Andropogoneae</taxon>
        <taxon>Tripsacinae</taxon>
        <taxon>Zea</taxon>
    </lineage>
</organism>
<gene>
    <name evidence="1" type="ORF">ZEAMMB73_Zm00001d007086</name>
</gene>
<sequence length="52" mass="5461">PITPFFIAAGGSHVACNIQINKPICIVSFAFHIGGGNLPDDTVLTCSRGFDK</sequence>
<dbReference type="AlphaFoldDB" id="A0A1D6F345"/>
<evidence type="ECO:0000313" key="1">
    <source>
        <dbReference type="EMBL" id="ONM25832.1"/>
    </source>
</evidence>
<protein>
    <submittedName>
        <fullName evidence="1">F-box protein SKIP5</fullName>
    </submittedName>
</protein>
<proteinExistence type="predicted"/>
<dbReference type="EMBL" id="CM007648">
    <property type="protein sequence ID" value="ONM25832.1"/>
    <property type="molecule type" value="Genomic_DNA"/>
</dbReference>